<dbReference type="Proteomes" id="UP000887159">
    <property type="component" value="Unassembled WGS sequence"/>
</dbReference>
<keyword evidence="2" id="KW-1185">Reference proteome</keyword>
<dbReference type="EMBL" id="BMAU01021374">
    <property type="protein sequence ID" value="GFY26206.1"/>
    <property type="molecule type" value="Genomic_DNA"/>
</dbReference>
<evidence type="ECO:0000313" key="1">
    <source>
        <dbReference type="EMBL" id="GFY26206.1"/>
    </source>
</evidence>
<name>A0A8X7BBR1_TRICX</name>
<proteinExistence type="predicted"/>
<reference evidence="1" key="1">
    <citation type="submission" date="2020-08" db="EMBL/GenBank/DDBJ databases">
        <title>Multicomponent nature underlies the extraordinary mechanical properties of spider dragline silk.</title>
        <authorList>
            <person name="Kono N."/>
            <person name="Nakamura H."/>
            <person name="Mori M."/>
            <person name="Yoshida Y."/>
            <person name="Ohtoshi R."/>
            <person name="Malay A.D."/>
            <person name="Moran D.A.P."/>
            <person name="Tomita M."/>
            <person name="Numata K."/>
            <person name="Arakawa K."/>
        </authorList>
    </citation>
    <scope>NUCLEOTIDE SEQUENCE</scope>
</reference>
<accession>A0A8X7BBR1</accession>
<evidence type="ECO:0000313" key="2">
    <source>
        <dbReference type="Proteomes" id="UP000887159"/>
    </source>
</evidence>
<dbReference type="AlphaFoldDB" id="A0A8X7BBR1"/>
<gene>
    <name evidence="1" type="ORF">TNCV_355221</name>
</gene>
<protein>
    <submittedName>
        <fullName evidence="1">Uncharacterized protein</fullName>
    </submittedName>
</protein>
<comment type="caution">
    <text evidence="1">The sequence shown here is derived from an EMBL/GenBank/DDBJ whole genome shotgun (WGS) entry which is preliminary data.</text>
</comment>
<sequence>MKYKRRTESNTNGRIYTFTDDDPSILQERMRCFPFQTGIHFRRKIDFFPEEDETIFYSGFKPEPTRLQAESNSHHTIWATLCPLKGNSARSKQNMETLMTS</sequence>
<organism evidence="1 2">
    <name type="scientific">Trichonephila clavipes</name>
    <name type="common">Golden silk orbweaver</name>
    <name type="synonym">Nephila clavipes</name>
    <dbReference type="NCBI Taxonomy" id="2585209"/>
    <lineage>
        <taxon>Eukaryota</taxon>
        <taxon>Metazoa</taxon>
        <taxon>Ecdysozoa</taxon>
        <taxon>Arthropoda</taxon>
        <taxon>Chelicerata</taxon>
        <taxon>Arachnida</taxon>
        <taxon>Araneae</taxon>
        <taxon>Araneomorphae</taxon>
        <taxon>Entelegynae</taxon>
        <taxon>Araneoidea</taxon>
        <taxon>Nephilidae</taxon>
        <taxon>Trichonephila</taxon>
    </lineage>
</organism>